<name>A0A1Y0CYY3_9GAMM</name>
<dbReference type="Pfam" id="PF00005">
    <property type="entry name" value="ABC_tran"/>
    <property type="match status" value="1"/>
</dbReference>
<dbReference type="InterPro" id="IPR027417">
    <property type="entry name" value="P-loop_NTPase"/>
</dbReference>
<dbReference type="GO" id="GO:0055085">
    <property type="term" value="P:transmembrane transport"/>
    <property type="evidence" value="ECO:0007669"/>
    <property type="project" value="UniProtKB-ARBA"/>
</dbReference>
<dbReference type="PROSITE" id="PS50893">
    <property type="entry name" value="ABC_TRANSPORTER_2"/>
    <property type="match status" value="1"/>
</dbReference>
<evidence type="ECO:0000256" key="2">
    <source>
        <dbReference type="ARBA" id="ARBA00022741"/>
    </source>
</evidence>
<dbReference type="KEGG" id="ocm:CBP12_08735"/>
<dbReference type="InterPro" id="IPR003439">
    <property type="entry name" value="ABC_transporter-like_ATP-bd"/>
</dbReference>
<dbReference type="Gene3D" id="3.40.50.300">
    <property type="entry name" value="P-loop containing nucleotide triphosphate hydrolases"/>
    <property type="match status" value="1"/>
</dbReference>
<keyword evidence="7" id="KW-1185">Reference proteome</keyword>
<gene>
    <name evidence="6" type="ORF">CBP12_08735</name>
</gene>
<evidence type="ECO:0000313" key="7">
    <source>
        <dbReference type="Proteomes" id="UP000243793"/>
    </source>
</evidence>
<dbReference type="InterPro" id="IPR050319">
    <property type="entry name" value="ABC_transp_ATP-bind"/>
</dbReference>
<dbReference type="EMBL" id="CP021376">
    <property type="protein sequence ID" value="ART80224.1"/>
    <property type="molecule type" value="Genomic_DNA"/>
</dbReference>
<feature type="domain" description="ABC transporter" evidence="5">
    <location>
        <begin position="26"/>
        <end position="275"/>
    </location>
</feature>
<dbReference type="SUPFAM" id="SSF52540">
    <property type="entry name" value="P-loop containing nucleoside triphosphate hydrolases"/>
    <property type="match status" value="1"/>
</dbReference>
<dbReference type="InterPro" id="IPR017871">
    <property type="entry name" value="ABC_transporter-like_CS"/>
</dbReference>
<evidence type="ECO:0000256" key="4">
    <source>
        <dbReference type="SAM" id="MobiDB-lite"/>
    </source>
</evidence>
<evidence type="ECO:0000259" key="5">
    <source>
        <dbReference type="PROSITE" id="PS50893"/>
    </source>
</evidence>
<proteinExistence type="predicted"/>
<dbReference type="CDD" id="cd03257">
    <property type="entry name" value="ABC_NikE_OppD_transporters"/>
    <property type="match status" value="1"/>
</dbReference>
<dbReference type="NCBIfam" id="TIGR01727">
    <property type="entry name" value="oligo_HPY"/>
    <property type="match status" value="1"/>
</dbReference>
<dbReference type="InterPro" id="IPR013563">
    <property type="entry name" value="Oligopep_ABC_C"/>
</dbReference>
<organism evidence="6 7">
    <name type="scientific">Oceanisphaera avium</name>
    <dbReference type="NCBI Taxonomy" id="1903694"/>
    <lineage>
        <taxon>Bacteria</taxon>
        <taxon>Pseudomonadati</taxon>
        <taxon>Pseudomonadota</taxon>
        <taxon>Gammaproteobacteria</taxon>
        <taxon>Aeromonadales</taxon>
        <taxon>Aeromonadaceae</taxon>
        <taxon>Oceanisphaera</taxon>
    </lineage>
</organism>
<evidence type="ECO:0000313" key="6">
    <source>
        <dbReference type="EMBL" id="ART80224.1"/>
    </source>
</evidence>
<dbReference type="Proteomes" id="UP000243793">
    <property type="component" value="Chromosome"/>
</dbReference>
<accession>A0A1Y0CYY3</accession>
<keyword evidence="3" id="KW-0067">ATP-binding</keyword>
<dbReference type="AlphaFoldDB" id="A0A1Y0CYY3"/>
<dbReference type="FunFam" id="3.40.50.300:FF:000016">
    <property type="entry name" value="Oligopeptide ABC transporter ATP-binding component"/>
    <property type="match status" value="1"/>
</dbReference>
<keyword evidence="1" id="KW-0813">Transport</keyword>
<evidence type="ECO:0000256" key="1">
    <source>
        <dbReference type="ARBA" id="ARBA00022448"/>
    </source>
</evidence>
<dbReference type="PROSITE" id="PS00211">
    <property type="entry name" value="ABC_TRANSPORTER_1"/>
    <property type="match status" value="1"/>
</dbReference>
<reference evidence="7" key="1">
    <citation type="submission" date="2017-05" db="EMBL/GenBank/DDBJ databases">
        <authorList>
            <person name="Sung H."/>
        </authorList>
    </citation>
    <scope>NUCLEOTIDE SEQUENCE [LARGE SCALE GENOMIC DNA]</scope>
    <source>
        <strain evidence="7">AMac2203</strain>
    </source>
</reference>
<evidence type="ECO:0000256" key="3">
    <source>
        <dbReference type="ARBA" id="ARBA00022840"/>
    </source>
</evidence>
<keyword evidence="2" id="KW-0547">Nucleotide-binding</keyword>
<dbReference type="GO" id="GO:0005524">
    <property type="term" value="F:ATP binding"/>
    <property type="evidence" value="ECO:0007669"/>
    <property type="project" value="UniProtKB-KW"/>
</dbReference>
<feature type="region of interest" description="Disordered" evidence="4">
    <location>
        <begin position="282"/>
        <end position="304"/>
    </location>
</feature>
<protein>
    <submittedName>
        <fullName evidence="6">Peptide ABC transporter substrate-binding protein</fullName>
    </submittedName>
</protein>
<dbReference type="GO" id="GO:0015833">
    <property type="term" value="P:peptide transport"/>
    <property type="evidence" value="ECO:0007669"/>
    <property type="project" value="InterPro"/>
</dbReference>
<dbReference type="GO" id="GO:0016887">
    <property type="term" value="F:ATP hydrolysis activity"/>
    <property type="evidence" value="ECO:0007669"/>
    <property type="project" value="InterPro"/>
</dbReference>
<dbReference type="Pfam" id="PF08352">
    <property type="entry name" value="oligo_HPY"/>
    <property type="match status" value="1"/>
</dbReference>
<dbReference type="InterPro" id="IPR003593">
    <property type="entry name" value="AAA+_ATPase"/>
</dbReference>
<sequence>MVSSLAGMRVMSEHNASLASAEPPLLTLENLSQYFTLGGGLWRRGHTLYAVDGISFTLAPGKTLGLVGESGCGKSTLARTLLKLQTPSSGRIYFDGQDITDYSARQMRPLRQQMQMVFQDPQESLNSRHTIATLLQEPFIIHGVGSAKERQVWIKELLQRVGLPISALSRYPHEFSGGQRQRIGIARAMALKPKLLVCDEAVSALDVSVQSQVLNLLLSLQQEYQLAMVFIAHNLAVVKHISDDIAVMYLGRIVELAPADKLYSQALHPYTQALLAAIPEPDPRKRKAPLTLQGEPPSPANPPSGCHFRTRCPYAAVRCANEIPILKPASTQVSTNQAQSEVHQVACHYYQEILQGERLPNNVSSCDIIS</sequence>
<dbReference type="PANTHER" id="PTHR43776">
    <property type="entry name" value="TRANSPORT ATP-BINDING PROTEIN"/>
    <property type="match status" value="1"/>
</dbReference>
<dbReference type="SMART" id="SM00382">
    <property type="entry name" value="AAA"/>
    <property type="match status" value="1"/>
</dbReference>